<accession>A0A2N5S4V7</accession>
<organism evidence="2 3">
    <name type="scientific">Puccinia coronata f. sp. avenae</name>
    <dbReference type="NCBI Taxonomy" id="200324"/>
    <lineage>
        <taxon>Eukaryota</taxon>
        <taxon>Fungi</taxon>
        <taxon>Dikarya</taxon>
        <taxon>Basidiomycota</taxon>
        <taxon>Pucciniomycotina</taxon>
        <taxon>Pucciniomycetes</taxon>
        <taxon>Pucciniales</taxon>
        <taxon>Pucciniaceae</taxon>
        <taxon>Puccinia</taxon>
    </lineage>
</organism>
<keyword evidence="1" id="KW-0812">Transmembrane</keyword>
<sequence length="96" mass="10448">MRAAKHAAGVVCCGLLIDFVVAPISWNPHRLAYHQSPDLPNLQFHAVVRPGTPRSYHTIPPAHSWAANNTTLPLSKCVKVVVVTTGKFARTDVQPT</sequence>
<comment type="caution">
    <text evidence="2">The sequence shown here is derived from an EMBL/GenBank/DDBJ whole genome shotgun (WGS) entry which is preliminary data.</text>
</comment>
<keyword evidence="1" id="KW-0472">Membrane</keyword>
<reference evidence="2 3" key="1">
    <citation type="submission" date="2017-11" db="EMBL/GenBank/DDBJ databases">
        <title>De novo assembly and phasing of dikaryotic genomes from two isolates of Puccinia coronata f. sp. avenae, the causal agent of oat crown rust.</title>
        <authorList>
            <person name="Miller M.E."/>
            <person name="Zhang Y."/>
            <person name="Omidvar V."/>
            <person name="Sperschneider J."/>
            <person name="Schwessinger B."/>
            <person name="Raley C."/>
            <person name="Palmer J.M."/>
            <person name="Garnica D."/>
            <person name="Upadhyaya N."/>
            <person name="Rathjen J."/>
            <person name="Taylor J.M."/>
            <person name="Park R.F."/>
            <person name="Dodds P.N."/>
            <person name="Hirsch C.D."/>
            <person name="Kianian S.F."/>
            <person name="Figueroa M."/>
        </authorList>
    </citation>
    <scope>NUCLEOTIDE SEQUENCE [LARGE SCALE GENOMIC DNA]</scope>
    <source>
        <strain evidence="2">12SD80</strain>
    </source>
</reference>
<name>A0A2N5S4V7_9BASI</name>
<evidence type="ECO:0000313" key="3">
    <source>
        <dbReference type="Proteomes" id="UP000235392"/>
    </source>
</evidence>
<dbReference type="Proteomes" id="UP000235392">
    <property type="component" value="Unassembled WGS sequence"/>
</dbReference>
<dbReference type="EMBL" id="PGCI01001075">
    <property type="protein sequence ID" value="PLW08264.1"/>
    <property type="molecule type" value="Genomic_DNA"/>
</dbReference>
<proteinExistence type="predicted"/>
<protein>
    <submittedName>
        <fullName evidence="2">Uncharacterized protein</fullName>
    </submittedName>
</protein>
<dbReference type="AlphaFoldDB" id="A0A2N5S4V7"/>
<evidence type="ECO:0000313" key="2">
    <source>
        <dbReference type="EMBL" id="PLW08264.1"/>
    </source>
</evidence>
<gene>
    <name evidence="2" type="ORF">PCASD_24910</name>
</gene>
<keyword evidence="1" id="KW-1133">Transmembrane helix</keyword>
<evidence type="ECO:0000256" key="1">
    <source>
        <dbReference type="SAM" id="Phobius"/>
    </source>
</evidence>
<feature type="transmembrane region" description="Helical" evidence="1">
    <location>
        <begin position="7"/>
        <end position="26"/>
    </location>
</feature>